<dbReference type="PANTHER" id="PTHR42928">
    <property type="entry name" value="TRICARBOXYLATE-BINDING PROTEIN"/>
    <property type="match status" value="1"/>
</dbReference>
<dbReference type="InterPro" id="IPR042100">
    <property type="entry name" value="Bug_dom1"/>
</dbReference>
<dbReference type="Proteomes" id="UP000051562">
    <property type="component" value="Unassembled WGS sequence"/>
</dbReference>
<dbReference type="InterPro" id="IPR005064">
    <property type="entry name" value="BUG"/>
</dbReference>
<dbReference type="SUPFAM" id="SSF53850">
    <property type="entry name" value="Periplasmic binding protein-like II"/>
    <property type="match status" value="1"/>
</dbReference>
<evidence type="ECO:0000256" key="2">
    <source>
        <dbReference type="SAM" id="SignalP"/>
    </source>
</evidence>
<keyword evidence="5" id="KW-1185">Reference proteome</keyword>
<dbReference type="OrthoDB" id="9780943at2"/>
<dbReference type="Gene3D" id="3.40.190.10">
    <property type="entry name" value="Periplasmic binding protein-like II"/>
    <property type="match status" value="1"/>
</dbReference>
<feature type="chain" id="PRO_5014520478" evidence="2">
    <location>
        <begin position="21"/>
        <end position="324"/>
    </location>
</feature>
<comment type="similarity">
    <text evidence="1">Belongs to the UPF0065 (bug) family.</text>
</comment>
<accession>A0A0Q3L2L9</accession>
<evidence type="ECO:0000313" key="4">
    <source>
        <dbReference type="EMBL" id="SKB95013.1"/>
    </source>
</evidence>
<dbReference type="Proteomes" id="UP000190130">
    <property type="component" value="Unassembled WGS sequence"/>
</dbReference>
<dbReference type="PIRSF" id="PIRSF017082">
    <property type="entry name" value="YflP"/>
    <property type="match status" value="1"/>
</dbReference>
<name>A0A0Q3L2L9_9HYPH</name>
<reference evidence="4 6" key="2">
    <citation type="submission" date="2017-02" db="EMBL/GenBank/DDBJ databases">
        <authorList>
            <person name="Peterson S.W."/>
        </authorList>
    </citation>
    <scope>NUCLEOTIDE SEQUENCE [LARGE SCALE GENOMIC DNA]</scope>
    <source>
        <strain evidence="4 6">DSM 9653</strain>
    </source>
</reference>
<gene>
    <name evidence="3" type="ORF">ARD30_11905</name>
    <name evidence="4" type="ORF">SAMN05660750_03224</name>
</gene>
<protein>
    <submittedName>
        <fullName evidence="4">Putative tricarboxylic transport membrane protein</fullName>
    </submittedName>
    <submittedName>
        <fullName evidence="3">Tricarboxylic transporter</fullName>
    </submittedName>
</protein>
<dbReference type="CDD" id="cd07012">
    <property type="entry name" value="PBP2_Bug_TTT"/>
    <property type="match status" value="1"/>
</dbReference>
<dbReference type="EMBL" id="LMAR01000032">
    <property type="protein sequence ID" value="KQK30972.1"/>
    <property type="molecule type" value="Genomic_DNA"/>
</dbReference>
<organism evidence="3 5">
    <name type="scientific">Bosea thiooxidans</name>
    <dbReference type="NCBI Taxonomy" id="53254"/>
    <lineage>
        <taxon>Bacteria</taxon>
        <taxon>Pseudomonadati</taxon>
        <taxon>Pseudomonadota</taxon>
        <taxon>Alphaproteobacteria</taxon>
        <taxon>Hyphomicrobiales</taxon>
        <taxon>Boseaceae</taxon>
        <taxon>Bosea</taxon>
    </lineage>
</organism>
<dbReference type="AlphaFoldDB" id="A0A0Q3L2L9"/>
<proteinExistence type="inferred from homology"/>
<reference evidence="3 5" key="1">
    <citation type="submission" date="2015-10" db="EMBL/GenBank/DDBJ databases">
        <title>Draft genome of Bosea thiooxidans.</title>
        <authorList>
            <person name="Wang X."/>
        </authorList>
    </citation>
    <scope>NUCLEOTIDE SEQUENCE [LARGE SCALE GENOMIC DNA]</scope>
    <source>
        <strain evidence="3 5">CGMCC 9174</strain>
    </source>
</reference>
<dbReference type="EMBL" id="FUYX01000008">
    <property type="protein sequence ID" value="SKB95013.1"/>
    <property type="molecule type" value="Genomic_DNA"/>
</dbReference>
<evidence type="ECO:0000313" key="5">
    <source>
        <dbReference type="Proteomes" id="UP000051562"/>
    </source>
</evidence>
<dbReference type="PANTHER" id="PTHR42928:SF3">
    <property type="entry name" value="UPF0065 PROTEIN YFLP"/>
    <property type="match status" value="1"/>
</dbReference>
<feature type="signal peptide" evidence="2">
    <location>
        <begin position="1"/>
        <end position="20"/>
    </location>
</feature>
<evidence type="ECO:0000313" key="6">
    <source>
        <dbReference type="Proteomes" id="UP000190130"/>
    </source>
</evidence>
<dbReference type="Pfam" id="PF03401">
    <property type="entry name" value="TctC"/>
    <property type="match status" value="1"/>
</dbReference>
<dbReference type="Gene3D" id="3.40.190.150">
    <property type="entry name" value="Bordetella uptake gene, domain 1"/>
    <property type="match status" value="1"/>
</dbReference>
<evidence type="ECO:0000256" key="1">
    <source>
        <dbReference type="ARBA" id="ARBA00006987"/>
    </source>
</evidence>
<dbReference type="STRING" id="53254.SAMN05660750_03224"/>
<evidence type="ECO:0000313" key="3">
    <source>
        <dbReference type="EMBL" id="KQK30972.1"/>
    </source>
</evidence>
<keyword evidence="2" id="KW-0732">Signal</keyword>
<sequence>MRLPIAICGAIMLSAVAAQAQDFQPQNPECIAPAAPGGGFDLTCRLTSRVLNETGLVGPSIRTTNMPGGIGAVAYNNIQAQRASDPNVIVAVSTGSWVNLAQGKFGRFSESDVRWLGAIGADYGVLAVRKDSRFKTLGEVVEALKKDPTSVKVGAGGTVGSQDWMKPALVLKAAGVDPRKMRYLAYEGGGEAIGALIGGHIDLFPGDASEVRGQLEAGEVRLLATFSEKRLPGAFAQVPTAKEQGYDVQWPIVRGFYVPPKASDASYTYWTGVLSKLNADPRWQKARTEQGLFEFDMVGQPFDAFARKRTADFRALAAEVGLAK</sequence>
<dbReference type="RefSeq" id="WP_055727800.1">
    <property type="nucleotide sequence ID" value="NZ_FUYX01000008.1"/>
</dbReference>